<reference evidence="2" key="1">
    <citation type="journal article" date="2012" name="PLoS Negl. Trop. Dis.">
        <title>Whole genome sequences of three Treponema pallidum ssp. pertenue strains: yaws and syphilis treponemes differ in less than 0.2% of the genome sequence.</title>
        <authorList>
            <person name="Cejkova D."/>
            <person name="Zobanikova M."/>
            <person name="Chen L."/>
            <person name="Pospisilova P."/>
            <person name="Strouhal M."/>
            <person name="Qin X."/>
            <person name="Mikalova L."/>
            <person name="Norris S.J."/>
            <person name="Muzny D.M."/>
            <person name="Gibbs R.A."/>
            <person name="Fulton L.L."/>
            <person name="Sodergren E."/>
            <person name="Weinstock G.M."/>
            <person name="Smajs D."/>
        </authorList>
    </citation>
    <scope>NUCLEOTIDE SEQUENCE [LARGE SCALE GENOMIC DNA]</scope>
    <source>
        <strain evidence="2">Gauthier</strain>
    </source>
</reference>
<evidence type="ECO:0000313" key="1">
    <source>
        <dbReference type="EMBL" id="AEZ60202.1"/>
    </source>
</evidence>
<dbReference type="EMBL" id="CP002376">
    <property type="protein sequence ID" value="AEZ60202.1"/>
    <property type="molecule type" value="Genomic_DNA"/>
</dbReference>
<accession>A0AAU8PMA7</accession>
<protein>
    <submittedName>
        <fullName evidence="1">Uncharacterized protein</fullName>
    </submittedName>
</protein>
<name>A0AAU8PMA7_TREPG</name>
<dbReference type="AlphaFoldDB" id="A0AAU8PMA7"/>
<evidence type="ECO:0000313" key="2">
    <source>
        <dbReference type="Proteomes" id="UP000008192"/>
    </source>
</evidence>
<dbReference type="KEGG" id="tpg:TPEGAU_0927a"/>
<sequence>MDCATVAQRNCPCQHPRSECLGSDPVIRITRGSSNCVGVLTYRGDKACAPAEIEKGLVNVHFVHFFVPVSVTANADDIPILCLTYDGAM</sequence>
<gene>
    <name evidence="1" type="ordered locus">TPEGAU_0927a</name>
</gene>
<organism evidence="1 2">
    <name type="scientific">Treponema pallidum subsp. pertenue (strain Gauthier)</name>
    <dbReference type="NCBI Taxonomy" id="491080"/>
    <lineage>
        <taxon>Bacteria</taxon>
        <taxon>Pseudomonadati</taxon>
        <taxon>Spirochaetota</taxon>
        <taxon>Spirochaetia</taxon>
        <taxon>Spirochaetales</taxon>
        <taxon>Treponemataceae</taxon>
        <taxon>Treponema</taxon>
    </lineage>
</organism>
<proteinExistence type="predicted"/>
<dbReference type="Proteomes" id="UP000008192">
    <property type="component" value="Chromosome"/>
</dbReference>